<feature type="region of interest" description="Disordered" evidence="4">
    <location>
        <begin position="88"/>
        <end position="128"/>
    </location>
</feature>
<dbReference type="AlphaFoldDB" id="A0A1B6IK78"/>
<dbReference type="PROSITE" id="PS00841">
    <property type="entry name" value="XPG_1"/>
    <property type="match status" value="1"/>
</dbReference>
<dbReference type="Pfam" id="PF00752">
    <property type="entry name" value="XPG_N"/>
    <property type="match status" value="1"/>
</dbReference>
<feature type="non-terminal residue" evidence="6">
    <location>
        <position position="1"/>
    </location>
</feature>
<evidence type="ECO:0000256" key="3">
    <source>
        <dbReference type="ARBA" id="ARBA00023242"/>
    </source>
</evidence>
<evidence type="ECO:0000259" key="5">
    <source>
        <dbReference type="SMART" id="SM00485"/>
    </source>
</evidence>
<dbReference type="GO" id="GO:0005634">
    <property type="term" value="C:nucleus"/>
    <property type="evidence" value="ECO:0007669"/>
    <property type="project" value="UniProtKB-SubCell"/>
</dbReference>
<dbReference type="InterPro" id="IPR001044">
    <property type="entry name" value="XPG/Rad2_eukaryotes"/>
</dbReference>
<proteinExistence type="predicted"/>
<feature type="non-terminal residue" evidence="6">
    <location>
        <position position="556"/>
    </location>
</feature>
<dbReference type="SUPFAM" id="SSF88723">
    <property type="entry name" value="PIN domain-like"/>
    <property type="match status" value="1"/>
</dbReference>
<feature type="region of interest" description="Disordered" evidence="4">
    <location>
        <begin position="258"/>
        <end position="281"/>
    </location>
</feature>
<comment type="subcellular location">
    <subcellularLocation>
        <location evidence="1">Nucleus</location>
    </subcellularLocation>
</comment>
<organism evidence="6">
    <name type="scientific">Homalodisca liturata</name>
    <dbReference type="NCBI Taxonomy" id="320908"/>
    <lineage>
        <taxon>Eukaryota</taxon>
        <taxon>Metazoa</taxon>
        <taxon>Ecdysozoa</taxon>
        <taxon>Arthropoda</taxon>
        <taxon>Hexapoda</taxon>
        <taxon>Insecta</taxon>
        <taxon>Pterygota</taxon>
        <taxon>Neoptera</taxon>
        <taxon>Paraneoptera</taxon>
        <taxon>Hemiptera</taxon>
        <taxon>Auchenorrhyncha</taxon>
        <taxon>Membracoidea</taxon>
        <taxon>Cicadellidae</taxon>
        <taxon>Cicadellinae</taxon>
        <taxon>Proconiini</taxon>
        <taxon>Homalodisca</taxon>
    </lineage>
</organism>
<sequence>LKGFGTPSGSSISNAYLLGLFTRVCKLLFTKVKPVFVFDGGVPQLKKKTISARQQQKDKAAQASEKFREQLLRNLLKQKAVSQVLEEIRGQSSPKKKAPDMFELPPLPEVEESASDVEEMSTSGSEEDVKPVKMKFKDLHSMDVNSEDFKSLPADMRHDILTELKETRKQNSWGRIHEMPEESGDFSKYQMARLLKRRSVQVSLEEAEKEMGGRTLSLGDVEALLAEGGIEINPQLSKRIASDEVTRYIYVTESGDQSSNLLSKQSSDPSTTKCHKESSNSTLEFDPNIKIKEEIIDSDELSDVEFVREVEAIEAVHNIVKVEKEENNEYGTEHIFEDSCDSEGVIIDELDLVKDNSGLSQDQILAIIKQENVNKFSSKKKIDESIPSTSTNTSTFQESDMLDIKGVMNTNTDVVENSSNLKTNVTGLANSSKGSESNILDSLYFKFYNKKIQSALSQKSKLSVSSDITSKSIVKNQRSTRQRRLKCVDLPTLPSKSSSSDSENSQNLPCQIASVVLPDNTNSSVIKISSSTKCDGTGQENDVSGVSENTVHLSSS</sequence>
<dbReference type="GO" id="GO:0016788">
    <property type="term" value="F:hydrolase activity, acting on ester bonds"/>
    <property type="evidence" value="ECO:0007669"/>
    <property type="project" value="InterPro"/>
</dbReference>
<gene>
    <name evidence="6" type="ORF">g.17435</name>
</gene>
<dbReference type="InterPro" id="IPR019974">
    <property type="entry name" value="XPG_CS"/>
</dbReference>
<accession>A0A1B6IK78</accession>
<keyword evidence="2" id="KW-0378">Hydrolase</keyword>
<evidence type="ECO:0000256" key="4">
    <source>
        <dbReference type="SAM" id="MobiDB-lite"/>
    </source>
</evidence>
<dbReference type="GO" id="GO:0003697">
    <property type="term" value="F:single-stranded DNA binding"/>
    <property type="evidence" value="ECO:0007669"/>
    <property type="project" value="InterPro"/>
</dbReference>
<dbReference type="SMART" id="SM00485">
    <property type="entry name" value="XPGN"/>
    <property type="match status" value="1"/>
</dbReference>
<evidence type="ECO:0000256" key="2">
    <source>
        <dbReference type="ARBA" id="ARBA00022759"/>
    </source>
</evidence>
<feature type="domain" description="XPG N-terminal" evidence="5">
    <location>
        <begin position="1"/>
        <end position="60"/>
    </location>
</feature>
<name>A0A1B6IK78_9HEMI</name>
<evidence type="ECO:0000313" key="6">
    <source>
        <dbReference type="EMBL" id="JAS87327.1"/>
    </source>
</evidence>
<dbReference type="GO" id="GO:0004520">
    <property type="term" value="F:DNA endonuclease activity"/>
    <property type="evidence" value="ECO:0007669"/>
    <property type="project" value="TreeGrafter"/>
</dbReference>
<dbReference type="EMBL" id="GECU01020379">
    <property type="protein sequence ID" value="JAS87327.1"/>
    <property type="molecule type" value="Transcribed_RNA"/>
</dbReference>
<dbReference type="GO" id="GO:0006289">
    <property type="term" value="P:nucleotide-excision repair"/>
    <property type="evidence" value="ECO:0007669"/>
    <property type="project" value="InterPro"/>
</dbReference>
<dbReference type="PANTHER" id="PTHR16171:SF7">
    <property type="entry name" value="DNA REPAIR PROTEIN RAD2"/>
    <property type="match status" value="1"/>
</dbReference>
<keyword evidence="3" id="KW-0539">Nucleus</keyword>
<dbReference type="PRINTS" id="PR00066">
    <property type="entry name" value="XRODRMPGMNTG"/>
</dbReference>
<feature type="compositionally biased region" description="Acidic residues" evidence="4">
    <location>
        <begin position="109"/>
        <end position="119"/>
    </location>
</feature>
<evidence type="ECO:0000256" key="1">
    <source>
        <dbReference type="ARBA" id="ARBA00004123"/>
    </source>
</evidence>
<feature type="compositionally biased region" description="Polar residues" evidence="4">
    <location>
        <begin position="258"/>
        <end position="272"/>
    </location>
</feature>
<dbReference type="InterPro" id="IPR006085">
    <property type="entry name" value="XPG_DNA_repair_N"/>
</dbReference>
<protein>
    <recommendedName>
        <fullName evidence="5">XPG N-terminal domain-containing protein</fullName>
    </recommendedName>
</protein>
<keyword evidence="2" id="KW-0255">Endonuclease</keyword>
<keyword evidence="2" id="KW-0540">Nuclease</keyword>
<dbReference type="InterPro" id="IPR029060">
    <property type="entry name" value="PIN-like_dom_sf"/>
</dbReference>
<dbReference type="PANTHER" id="PTHR16171">
    <property type="entry name" value="DNA REPAIR PROTEIN COMPLEMENTING XP-G CELLS-RELATED"/>
    <property type="match status" value="1"/>
</dbReference>
<feature type="region of interest" description="Disordered" evidence="4">
    <location>
        <begin position="529"/>
        <end position="556"/>
    </location>
</feature>
<dbReference type="Gene3D" id="3.40.50.1010">
    <property type="entry name" value="5'-nuclease"/>
    <property type="match status" value="1"/>
</dbReference>
<reference evidence="6" key="1">
    <citation type="submission" date="2015-11" db="EMBL/GenBank/DDBJ databases">
        <title>De novo transcriptome assembly of four potential Pierce s Disease insect vectors from Arizona vineyards.</title>
        <authorList>
            <person name="Tassone E.E."/>
        </authorList>
    </citation>
    <scope>NUCLEOTIDE SEQUENCE</scope>
</reference>